<evidence type="ECO:0000313" key="3">
    <source>
        <dbReference type="WBParaSite" id="nRc.2.0.1.t36155-RA"/>
    </source>
</evidence>
<dbReference type="Proteomes" id="UP000887565">
    <property type="component" value="Unplaced"/>
</dbReference>
<protein>
    <submittedName>
        <fullName evidence="3">Uncharacterized protein</fullName>
    </submittedName>
</protein>
<organism evidence="2 3">
    <name type="scientific">Romanomermis culicivorax</name>
    <name type="common">Nematode worm</name>
    <dbReference type="NCBI Taxonomy" id="13658"/>
    <lineage>
        <taxon>Eukaryota</taxon>
        <taxon>Metazoa</taxon>
        <taxon>Ecdysozoa</taxon>
        <taxon>Nematoda</taxon>
        <taxon>Enoplea</taxon>
        <taxon>Dorylaimia</taxon>
        <taxon>Mermithida</taxon>
        <taxon>Mermithoidea</taxon>
        <taxon>Mermithidae</taxon>
        <taxon>Romanomermis</taxon>
    </lineage>
</organism>
<keyword evidence="1" id="KW-1133">Transmembrane helix</keyword>
<keyword evidence="1" id="KW-0472">Membrane</keyword>
<keyword evidence="2" id="KW-1185">Reference proteome</keyword>
<feature type="transmembrane region" description="Helical" evidence="1">
    <location>
        <begin position="17"/>
        <end position="35"/>
    </location>
</feature>
<sequence>MSSWGFYFLLQAGVDQSLTSLLLVGAIWLVAIFVFRPSSLAGTATSFLSSAVPYKQDDDAVLVLSEQQDDVAVDENRLQ</sequence>
<dbReference type="WBParaSite" id="nRc.2.0.1.t36155-RA">
    <property type="protein sequence ID" value="nRc.2.0.1.t36155-RA"/>
    <property type="gene ID" value="nRc.2.0.1.g36155"/>
</dbReference>
<proteinExistence type="predicted"/>
<reference evidence="3" key="1">
    <citation type="submission" date="2022-11" db="UniProtKB">
        <authorList>
            <consortium name="WormBaseParasite"/>
        </authorList>
    </citation>
    <scope>IDENTIFICATION</scope>
</reference>
<dbReference type="AlphaFoldDB" id="A0A915KCQ1"/>
<keyword evidence="1" id="KW-0812">Transmembrane</keyword>
<accession>A0A915KCQ1</accession>
<evidence type="ECO:0000313" key="2">
    <source>
        <dbReference type="Proteomes" id="UP000887565"/>
    </source>
</evidence>
<evidence type="ECO:0000256" key="1">
    <source>
        <dbReference type="SAM" id="Phobius"/>
    </source>
</evidence>
<name>A0A915KCQ1_ROMCU</name>